<dbReference type="SUPFAM" id="SSF51735">
    <property type="entry name" value="NAD(P)-binding Rossmann-fold domains"/>
    <property type="match status" value="1"/>
</dbReference>
<reference evidence="1" key="1">
    <citation type="submission" date="2023-03" db="EMBL/GenBank/DDBJ databases">
        <title>Amycolatopsis taiwanensis NBRC 103393.</title>
        <authorList>
            <person name="Ichikawa N."/>
            <person name="Sato H."/>
            <person name="Tonouchi N."/>
        </authorList>
    </citation>
    <scope>NUCLEOTIDE SEQUENCE</scope>
    <source>
        <strain evidence="1">NBRC 103393</strain>
    </source>
</reference>
<dbReference type="AlphaFoldDB" id="A0A9W6RAG1"/>
<dbReference type="InterPro" id="IPR023401">
    <property type="entry name" value="ODC_N"/>
</dbReference>
<dbReference type="EMBL" id="BSTI01000023">
    <property type="protein sequence ID" value="GLY70497.1"/>
    <property type="molecule type" value="Genomic_DNA"/>
</dbReference>
<gene>
    <name evidence="1" type="primary">ocd</name>
    <name evidence="1" type="ORF">Atai01_71160</name>
</gene>
<dbReference type="Proteomes" id="UP001165136">
    <property type="component" value="Unassembled WGS sequence"/>
</dbReference>
<dbReference type="InterPro" id="IPR036291">
    <property type="entry name" value="NAD(P)-bd_dom_sf"/>
</dbReference>
<accession>A0A9W6RAG1</accession>
<dbReference type="Pfam" id="PF02423">
    <property type="entry name" value="OCD_Mu_crystall"/>
    <property type="match status" value="1"/>
</dbReference>
<dbReference type="InterPro" id="IPR003462">
    <property type="entry name" value="ODC_Mu_crystall"/>
</dbReference>
<organism evidence="1 2">
    <name type="scientific">Amycolatopsis taiwanensis</name>
    <dbReference type="NCBI Taxonomy" id="342230"/>
    <lineage>
        <taxon>Bacteria</taxon>
        <taxon>Bacillati</taxon>
        <taxon>Actinomycetota</taxon>
        <taxon>Actinomycetes</taxon>
        <taxon>Pseudonocardiales</taxon>
        <taxon>Pseudonocardiaceae</taxon>
        <taxon>Amycolatopsis</taxon>
    </lineage>
</organism>
<protein>
    <submittedName>
        <fullName evidence="1">Ornithine cyclodeaminase</fullName>
    </submittedName>
</protein>
<proteinExistence type="predicted"/>
<dbReference type="PANTHER" id="PTHR13812:SF19">
    <property type="entry name" value="KETIMINE REDUCTASE MU-CRYSTALLIN"/>
    <property type="match status" value="1"/>
</dbReference>
<keyword evidence="2" id="KW-1185">Reference proteome</keyword>
<dbReference type="PANTHER" id="PTHR13812">
    <property type="entry name" value="KETIMINE REDUCTASE MU-CRYSTALLIN"/>
    <property type="match status" value="1"/>
</dbReference>
<name>A0A9W6RAG1_9PSEU</name>
<dbReference type="GO" id="GO:0005737">
    <property type="term" value="C:cytoplasm"/>
    <property type="evidence" value="ECO:0007669"/>
    <property type="project" value="TreeGrafter"/>
</dbReference>
<dbReference type="PIRSF" id="PIRSF001439">
    <property type="entry name" value="CryM"/>
    <property type="match status" value="1"/>
</dbReference>
<evidence type="ECO:0000313" key="2">
    <source>
        <dbReference type="Proteomes" id="UP001165136"/>
    </source>
</evidence>
<dbReference type="RefSeq" id="WP_052371966.1">
    <property type="nucleotide sequence ID" value="NZ_BSTI01000023.1"/>
</dbReference>
<dbReference type="Gene3D" id="3.30.1780.10">
    <property type="entry name" value="ornithine cyclodeaminase, domain 1"/>
    <property type="match status" value="1"/>
</dbReference>
<dbReference type="Gene3D" id="3.40.50.720">
    <property type="entry name" value="NAD(P)-binding Rossmann-like Domain"/>
    <property type="match status" value="1"/>
</dbReference>
<comment type="caution">
    <text evidence="1">The sequence shown here is derived from an EMBL/GenBank/DDBJ whole genome shotgun (WGS) entry which is preliminary data.</text>
</comment>
<evidence type="ECO:0000313" key="1">
    <source>
        <dbReference type="EMBL" id="GLY70497.1"/>
    </source>
</evidence>
<sequence length="344" mass="36670">MKPEQIRIIDRATAIHCLAEIDPVEVVESAVRAHTEGASDLPAEGYMEWKNRSGAYTRSVAMLGSIRCGQDSAYGMKLINASVTNPALGIERAGGFTVLFDPETARPVTLIEAGHVSALRTSAYTMSTLRTLGPPAFDAVSIVGCGTIAAMHVRQLRRYFPSVQEVHVFDIDPARTSAFARNVTAEFADLTVVEHDDVRSCVGASRVVITLTVSSEPYIEPDWLRQGTFAAHVSLDDLLPSTFTAAEALYVDDVDLVRDNPRRVLGAVMQAGDVVADADEAAAGGRALARVYGDVLLGRGAAIRPGSGFVVSNPFGMAILDVALCQEISVRAQATNLGVVVDLL</sequence>